<dbReference type="Proteomes" id="UP000602124">
    <property type="component" value="Unassembled WGS sequence"/>
</dbReference>
<feature type="transmembrane region" description="Helical" evidence="1">
    <location>
        <begin position="154"/>
        <end position="172"/>
    </location>
</feature>
<sequence>MTTEAPTPIPADEASDPARIRADLITAIVFIALGVAVAYFSWTMDRLEVRRIHPSTIPGLVPFILGLALTLCGSLLAIRSARLDTRGAGAALVRVLVSWQAVRVLVVLGLALVYTLGLVGRMPFWLASALFVFSFITLFETVLADHPGSLVRTLIWATVIALGAGLGIQYVFGEIFLVRLP</sequence>
<evidence type="ECO:0000256" key="1">
    <source>
        <dbReference type="SAM" id="Phobius"/>
    </source>
</evidence>
<keyword evidence="1" id="KW-0472">Membrane</keyword>
<feature type="transmembrane region" description="Helical" evidence="1">
    <location>
        <begin position="122"/>
        <end position="142"/>
    </location>
</feature>
<keyword evidence="1" id="KW-0812">Transmembrane</keyword>
<gene>
    <name evidence="3" type="ORF">JEQ47_13105</name>
</gene>
<dbReference type="AlphaFoldDB" id="A0A934MRQ2"/>
<protein>
    <submittedName>
        <fullName evidence="3">Tripartite tricarboxylate transporter TctB family protein</fullName>
    </submittedName>
</protein>
<evidence type="ECO:0000259" key="2">
    <source>
        <dbReference type="Pfam" id="PF07331"/>
    </source>
</evidence>
<accession>A0A934MRQ2</accession>
<dbReference type="RefSeq" id="WP_198876896.1">
    <property type="nucleotide sequence ID" value="NZ_JAEKMH010000003.1"/>
</dbReference>
<feature type="domain" description="DUF1468" evidence="2">
    <location>
        <begin position="25"/>
        <end position="181"/>
    </location>
</feature>
<keyword evidence="4" id="KW-1185">Reference proteome</keyword>
<reference evidence="3" key="1">
    <citation type="submission" date="2020-12" db="EMBL/GenBank/DDBJ databases">
        <title>Devosia sp. MSA67 isolated from Mo River.</title>
        <authorList>
            <person name="Ma F."/>
            <person name="Zi Z."/>
        </authorList>
    </citation>
    <scope>NUCLEOTIDE SEQUENCE</scope>
    <source>
        <strain evidence="3">MSA67</strain>
    </source>
</reference>
<feature type="transmembrane region" description="Helical" evidence="1">
    <location>
        <begin position="24"/>
        <end position="44"/>
    </location>
</feature>
<dbReference type="Pfam" id="PF07331">
    <property type="entry name" value="TctB"/>
    <property type="match status" value="1"/>
</dbReference>
<organism evidence="3 4">
    <name type="scientific">Devosia sediminis</name>
    <dbReference type="NCBI Taxonomy" id="2798801"/>
    <lineage>
        <taxon>Bacteria</taxon>
        <taxon>Pseudomonadati</taxon>
        <taxon>Pseudomonadota</taxon>
        <taxon>Alphaproteobacteria</taxon>
        <taxon>Hyphomicrobiales</taxon>
        <taxon>Devosiaceae</taxon>
        <taxon>Devosia</taxon>
    </lineage>
</organism>
<proteinExistence type="predicted"/>
<evidence type="ECO:0000313" key="4">
    <source>
        <dbReference type="Proteomes" id="UP000602124"/>
    </source>
</evidence>
<keyword evidence="1" id="KW-1133">Transmembrane helix</keyword>
<feature type="transmembrane region" description="Helical" evidence="1">
    <location>
        <begin position="90"/>
        <end position="116"/>
    </location>
</feature>
<dbReference type="EMBL" id="JAEKMH010000003">
    <property type="protein sequence ID" value="MBJ3785659.1"/>
    <property type="molecule type" value="Genomic_DNA"/>
</dbReference>
<comment type="caution">
    <text evidence="3">The sequence shown here is derived from an EMBL/GenBank/DDBJ whole genome shotgun (WGS) entry which is preliminary data.</text>
</comment>
<dbReference type="InterPro" id="IPR009936">
    <property type="entry name" value="DUF1468"/>
</dbReference>
<name>A0A934MRQ2_9HYPH</name>
<feature type="transmembrane region" description="Helical" evidence="1">
    <location>
        <begin position="56"/>
        <end position="78"/>
    </location>
</feature>
<evidence type="ECO:0000313" key="3">
    <source>
        <dbReference type="EMBL" id="MBJ3785659.1"/>
    </source>
</evidence>